<evidence type="ECO:0000313" key="1">
    <source>
        <dbReference type="EMBL" id="KAK9911312.1"/>
    </source>
</evidence>
<gene>
    <name evidence="1" type="ORF">M0R45_035229</name>
</gene>
<accession>A0AAW1VTC7</accession>
<evidence type="ECO:0000313" key="2">
    <source>
        <dbReference type="Proteomes" id="UP001457282"/>
    </source>
</evidence>
<comment type="caution">
    <text evidence="1">The sequence shown here is derived from an EMBL/GenBank/DDBJ whole genome shotgun (WGS) entry which is preliminary data.</text>
</comment>
<dbReference type="Proteomes" id="UP001457282">
    <property type="component" value="Unassembled WGS sequence"/>
</dbReference>
<dbReference type="AlphaFoldDB" id="A0AAW1VTC7"/>
<protein>
    <submittedName>
        <fullName evidence="1">Uncharacterized protein</fullName>
    </submittedName>
</protein>
<name>A0AAW1VTC7_RUBAR</name>
<dbReference type="EMBL" id="JBEDUW010000007">
    <property type="protein sequence ID" value="KAK9911312.1"/>
    <property type="molecule type" value="Genomic_DNA"/>
</dbReference>
<reference evidence="1 2" key="1">
    <citation type="journal article" date="2023" name="G3 (Bethesda)">
        <title>A chromosome-length genome assembly and annotation of blackberry (Rubus argutus, cv. 'Hillquist').</title>
        <authorList>
            <person name="Bruna T."/>
            <person name="Aryal R."/>
            <person name="Dudchenko O."/>
            <person name="Sargent D.J."/>
            <person name="Mead D."/>
            <person name="Buti M."/>
            <person name="Cavallini A."/>
            <person name="Hytonen T."/>
            <person name="Andres J."/>
            <person name="Pham M."/>
            <person name="Weisz D."/>
            <person name="Mascagni F."/>
            <person name="Usai G."/>
            <person name="Natali L."/>
            <person name="Bassil N."/>
            <person name="Fernandez G.E."/>
            <person name="Lomsadze A."/>
            <person name="Armour M."/>
            <person name="Olukolu B."/>
            <person name="Poorten T."/>
            <person name="Britton C."/>
            <person name="Davik J."/>
            <person name="Ashrafi H."/>
            <person name="Aiden E.L."/>
            <person name="Borodovsky M."/>
            <person name="Worthington M."/>
        </authorList>
    </citation>
    <scope>NUCLEOTIDE SEQUENCE [LARGE SCALE GENOMIC DNA]</scope>
    <source>
        <strain evidence="1">PI 553951</strain>
    </source>
</reference>
<proteinExistence type="predicted"/>
<keyword evidence="2" id="KW-1185">Reference proteome</keyword>
<sequence>MTTCLASALSLKDGDDTVDLGTLQSKGSKFISTKFFMVGRLNTCKAFNRDSFKGSFRSMWRLNGALDI</sequence>
<organism evidence="1 2">
    <name type="scientific">Rubus argutus</name>
    <name type="common">Southern blackberry</name>
    <dbReference type="NCBI Taxonomy" id="59490"/>
    <lineage>
        <taxon>Eukaryota</taxon>
        <taxon>Viridiplantae</taxon>
        <taxon>Streptophyta</taxon>
        <taxon>Embryophyta</taxon>
        <taxon>Tracheophyta</taxon>
        <taxon>Spermatophyta</taxon>
        <taxon>Magnoliopsida</taxon>
        <taxon>eudicotyledons</taxon>
        <taxon>Gunneridae</taxon>
        <taxon>Pentapetalae</taxon>
        <taxon>rosids</taxon>
        <taxon>fabids</taxon>
        <taxon>Rosales</taxon>
        <taxon>Rosaceae</taxon>
        <taxon>Rosoideae</taxon>
        <taxon>Rosoideae incertae sedis</taxon>
        <taxon>Rubus</taxon>
    </lineage>
</organism>